<keyword evidence="15" id="KW-1185">Reference proteome</keyword>
<dbReference type="Gene3D" id="6.10.140.1330">
    <property type="match status" value="1"/>
</dbReference>
<dbReference type="RefSeq" id="WP_371838170.1">
    <property type="nucleotide sequence ID" value="NZ_JBGMEK010000010.1"/>
</dbReference>
<feature type="transmembrane region" description="Helical" evidence="12">
    <location>
        <begin position="122"/>
        <end position="143"/>
    </location>
</feature>
<comment type="subcellular location">
    <subcellularLocation>
        <location evidence="1">Cell membrane</location>
        <topology evidence="1">Multi-pass membrane protein</topology>
    </subcellularLocation>
</comment>
<evidence type="ECO:0000313" key="15">
    <source>
        <dbReference type="Proteomes" id="UP001569428"/>
    </source>
</evidence>
<dbReference type="Proteomes" id="UP001569428">
    <property type="component" value="Unassembled WGS sequence"/>
</dbReference>
<dbReference type="Pfam" id="PF00999">
    <property type="entry name" value="Na_H_Exchanger"/>
    <property type="match status" value="1"/>
</dbReference>
<keyword evidence="7 12" id="KW-1133">Transmembrane helix</keyword>
<proteinExistence type="inferred from homology"/>
<organism evidence="14 15">
    <name type="scientific">Microbulbifer epialgicus</name>
    <dbReference type="NCBI Taxonomy" id="393907"/>
    <lineage>
        <taxon>Bacteria</taxon>
        <taxon>Pseudomonadati</taxon>
        <taxon>Pseudomonadota</taxon>
        <taxon>Gammaproteobacteria</taxon>
        <taxon>Cellvibrionales</taxon>
        <taxon>Microbulbiferaceae</taxon>
        <taxon>Microbulbifer</taxon>
    </lineage>
</organism>
<feature type="transmembrane region" description="Helical" evidence="12">
    <location>
        <begin position="93"/>
        <end position="116"/>
    </location>
</feature>
<dbReference type="PANTHER" id="PTHR10110:SF195">
    <property type="entry name" value="NA(+)_H(+) ANTIPORTER NHAS2"/>
    <property type="match status" value="1"/>
</dbReference>
<feature type="domain" description="Cation/H+ exchanger transmembrane" evidence="13">
    <location>
        <begin position="16"/>
        <end position="409"/>
    </location>
</feature>
<feature type="transmembrane region" description="Helical" evidence="12">
    <location>
        <begin position="318"/>
        <end position="343"/>
    </location>
</feature>
<feature type="transmembrane region" description="Helical" evidence="12">
    <location>
        <begin position="259"/>
        <end position="277"/>
    </location>
</feature>
<evidence type="ECO:0000256" key="11">
    <source>
        <dbReference type="ARBA" id="ARBA00023201"/>
    </source>
</evidence>
<evidence type="ECO:0000256" key="8">
    <source>
        <dbReference type="ARBA" id="ARBA00023053"/>
    </source>
</evidence>
<evidence type="ECO:0000256" key="2">
    <source>
        <dbReference type="ARBA" id="ARBA00007367"/>
    </source>
</evidence>
<dbReference type="InterPro" id="IPR018422">
    <property type="entry name" value="Cation/H_exchanger_CPA1"/>
</dbReference>
<accession>A0ABV4NY05</accession>
<keyword evidence="3" id="KW-0813">Transport</keyword>
<dbReference type="PANTHER" id="PTHR10110">
    <property type="entry name" value="SODIUM/HYDROGEN EXCHANGER"/>
    <property type="match status" value="1"/>
</dbReference>
<feature type="transmembrane region" description="Helical" evidence="12">
    <location>
        <begin position="203"/>
        <end position="230"/>
    </location>
</feature>
<keyword evidence="5" id="KW-1003">Cell membrane</keyword>
<gene>
    <name evidence="14" type="ORF">ACCI49_06670</name>
</gene>
<sequence>MNDVITIVGQGLYLAAAAVLGLGVARILRIDNTLGCLLAGVLAALLLPVIDYDTGLRATSLRELVFFVILPVLIFESAWQLEPKILKRWIAPIFLFSTLGLVICAFLIAVITYYGIGHPEGFPWIAALLTGAILAATDPVSVVNKLRQEKTGRDILTLVEGESLFNDAAAVVLYSLVLGLATYSIVEGSGIGAEAPALGFGPVALYFCTIFFGGVAVGLAFGFFTTLVILFLHSSSAALMVLVIAAFASFYLAESVLHVSGIISVMTCAIVARACLAKQSKSYLADAEATWEWLGLLFTAIIFVIMGLVITYDMFTHQWLAMMIATAAALGARALSVVLVSPLTRFVGPPIPKSWRLLMSWGGLRGVIAVALVLSLPVELPYWWTIQSMVFGVVLFSLLVQGTTSGRLIRKLNL</sequence>
<evidence type="ECO:0000256" key="5">
    <source>
        <dbReference type="ARBA" id="ARBA00022475"/>
    </source>
</evidence>
<evidence type="ECO:0000256" key="1">
    <source>
        <dbReference type="ARBA" id="ARBA00004651"/>
    </source>
</evidence>
<comment type="caution">
    <text evidence="14">The sequence shown here is derived from an EMBL/GenBank/DDBJ whole genome shotgun (WGS) entry which is preliminary data.</text>
</comment>
<feature type="transmembrane region" description="Helical" evidence="12">
    <location>
        <begin position="355"/>
        <end position="376"/>
    </location>
</feature>
<feature type="transmembrane region" description="Helical" evidence="12">
    <location>
        <begin position="12"/>
        <end position="28"/>
    </location>
</feature>
<comment type="similarity">
    <text evidence="2">Belongs to the monovalent cation:proton antiporter 1 (CPA1) transporter (TC 2.A.36) family.</text>
</comment>
<reference evidence="14 15" key="1">
    <citation type="submission" date="2024-08" db="EMBL/GenBank/DDBJ databases">
        <authorList>
            <person name="Ishaq N."/>
        </authorList>
    </citation>
    <scope>NUCLEOTIDE SEQUENCE [LARGE SCALE GENOMIC DNA]</scope>
    <source>
        <strain evidence="14 15">DSM 18651</strain>
    </source>
</reference>
<evidence type="ECO:0000256" key="4">
    <source>
        <dbReference type="ARBA" id="ARBA00022449"/>
    </source>
</evidence>
<feature type="transmembrane region" description="Helical" evidence="12">
    <location>
        <begin position="237"/>
        <end position="253"/>
    </location>
</feature>
<keyword evidence="8" id="KW-0915">Sodium</keyword>
<keyword evidence="6 12" id="KW-0812">Transmembrane</keyword>
<keyword evidence="9" id="KW-0406">Ion transport</keyword>
<dbReference type="InterPro" id="IPR006153">
    <property type="entry name" value="Cation/H_exchanger_TM"/>
</dbReference>
<evidence type="ECO:0000256" key="10">
    <source>
        <dbReference type="ARBA" id="ARBA00023136"/>
    </source>
</evidence>
<evidence type="ECO:0000259" key="13">
    <source>
        <dbReference type="Pfam" id="PF00999"/>
    </source>
</evidence>
<feature type="transmembrane region" description="Helical" evidence="12">
    <location>
        <begin position="382"/>
        <end position="400"/>
    </location>
</feature>
<evidence type="ECO:0000256" key="7">
    <source>
        <dbReference type="ARBA" id="ARBA00022989"/>
    </source>
</evidence>
<protein>
    <submittedName>
        <fullName evidence="14">Cation:proton antiporter</fullName>
    </submittedName>
</protein>
<feature type="transmembrane region" description="Helical" evidence="12">
    <location>
        <begin position="64"/>
        <end position="81"/>
    </location>
</feature>
<keyword evidence="4" id="KW-0050">Antiport</keyword>
<feature type="transmembrane region" description="Helical" evidence="12">
    <location>
        <begin position="164"/>
        <end position="183"/>
    </location>
</feature>
<dbReference type="EMBL" id="JBGMEK010000010">
    <property type="protein sequence ID" value="MFA0810598.1"/>
    <property type="molecule type" value="Genomic_DNA"/>
</dbReference>
<name>A0ABV4NY05_9GAMM</name>
<feature type="transmembrane region" description="Helical" evidence="12">
    <location>
        <begin position="289"/>
        <end position="312"/>
    </location>
</feature>
<feature type="transmembrane region" description="Helical" evidence="12">
    <location>
        <begin position="35"/>
        <end position="52"/>
    </location>
</feature>
<evidence type="ECO:0000256" key="3">
    <source>
        <dbReference type="ARBA" id="ARBA00022448"/>
    </source>
</evidence>
<evidence type="ECO:0000256" key="6">
    <source>
        <dbReference type="ARBA" id="ARBA00022692"/>
    </source>
</evidence>
<evidence type="ECO:0000313" key="14">
    <source>
        <dbReference type="EMBL" id="MFA0810598.1"/>
    </source>
</evidence>
<evidence type="ECO:0000256" key="9">
    <source>
        <dbReference type="ARBA" id="ARBA00023065"/>
    </source>
</evidence>
<keyword evidence="11" id="KW-0739">Sodium transport</keyword>
<keyword evidence="10 12" id="KW-0472">Membrane</keyword>
<evidence type="ECO:0000256" key="12">
    <source>
        <dbReference type="SAM" id="Phobius"/>
    </source>
</evidence>